<dbReference type="OrthoDB" id="3078176at2"/>
<organism evidence="2 3">
    <name type="scientific">Mumia flava</name>
    <dbReference type="NCBI Taxonomy" id="1348852"/>
    <lineage>
        <taxon>Bacteria</taxon>
        <taxon>Bacillati</taxon>
        <taxon>Actinomycetota</taxon>
        <taxon>Actinomycetes</taxon>
        <taxon>Propionibacteriales</taxon>
        <taxon>Nocardioidaceae</taxon>
        <taxon>Mumia</taxon>
    </lineage>
</organism>
<evidence type="ECO:0000313" key="3">
    <source>
        <dbReference type="Proteomes" id="UP000230842"/>
    </source>
</evidence>
<proteinExistence type="predicted"/>
<dbReference type="Proteomes" id="UP000230842">
    <property type="component" value="Unassembled WGS sequence"/>
</dbReference>
<dbReference type="EMBL" id="PGEZ01000002">
    <property type="protein sequence ID" value="PJJ54076.1"/>
    <property type="molecule type" value="Genomic_DNA"/>
</dbReference>
<keyword evidence="1" id="KW-1133">Transmembrane helix</keyword>
<keyword evidence="1" id="KW-0812">Transmembrane</keyword>
<dbReference type="RefSeq" id="WP_039340537.1">
    <property type="nucleotide sequence ID" value="NZ_PGEZ01000002.1"/>
</dbReference>
<protein>
    <submittedName>
        <fullName evidence="2">Uncharacterized protein</fullName>
    </submittedName>
</protein>
<comment type="caution">
    <text evidence="2">The sequence shown here is derived from an EMBL/GenBank/DDBJ whole genome shotgun (WGS) entry which is preliminary data.</text>
</comment>
<accession>A0A0B2BUD5</accession>
<feature type="transmembrane region" description="Helical" evidence="1">
    <location>
        <begin position="45"/>
        <end position="62"/>
    </location>
</feature>
<sequence length="186" mass="20183">MSDVGVWRSPSLRSDLVKVATPAAIMMCCAVLVVGGPFFPGRADLVLPIGVVVVVVATALRVRHWHTRFGGRELVSSVTALGMRDRTGKELASVTWTEVDYVAVILPNIGVFQLLDLLWGAPEFGWVYVRTRGRGSAEAWDLPIASKGSVDSVVGFLRHEAWQHGLTVNVLSQSELRRADSTSDSV</sequence>
<keyword evidence="1" id="KW-0472">Membrane</keyword>
<name>A0A0B2BUD5_9ACTN</name>
<gene>
    <name evidence="2" type="ORF">CLV56_3580</name>
</gene>
<dbReference type="AlphaFoldDB" id="A0A0B2BUD5"/>
<reference evidence="2 3" key="1">
    <citation type="submission" date="2017-11" db="EMBL/GenBank/DDBJ databases">
        <title>Genomic Encyclopedia of Archaeal and Bacterial Type Strains, Phase II (KMG-II): From Individual Species to Whole Genera.</title>
        <authorList>
            <person name="Goeker M."/>
        </authorList>
    </citation>
    <scope>NUCLEOTIDE SEQUENCE [LARGE SCALE GENOMIC DNA]</scope>
    <source>
        <strain evidence="2 3">DSM 27763</strain>
    </source>
</reference>
<evidence type="ECO:0000313" key="2">
    <source>
        <dbReference type="EMBL" id="PJJ54076.1"/>
    </source>
</evidence>
<keyword evidence="3" id="KW-1185">Reference proteome</keyword>
<feature type="transmembrane region" description="Helical" evidence="1">
    <location>
        <begin position="16"/>
        <end position="39"/>
    </location>
</feature>
<evidence type="ECO:0000256" key="1">
    <source>
        <dbReference type="SAM" id="Phobius"/>
    </source>
</evidence>